<evidence type="ECO:0000313" key="3">
    <source>
        <dbReference type="Proteomes" id="UP000002432"/>
    </source>
</evidence>
<organism evidence="2 3">
    <name type="scientific">Koribacter versatilis (strain Ellin345)</name>
    <dbReference type="NCBI Taxonomy" id="204669"/>
    <lineage>
        <taxon>Bacteria</taxon>
        <taxon>Pseudomonadati</taxon>
        <taxon>Acidobacteriota</taxon>
        <taxon>Terriglobia</taxon>
        <taxon>Terriglobales</taxon>
        <taxon>Candidatus Korobacteraceae</taxon>
        <taxon>Candidatus Korobacter</taxon>
    </lineage>
</organism>
<name>Q1IQE1_KORVE</name>
<protein>
    <submittedName>
        <fullName evidence="2">Fibronectin, type III</fullName>
    </submittedName>
</protein>
<dbReference type="eggNOG" id="COG5492">
    <property type="taxonomic scope" value="Bacteria"/>
</dbReference>
<dbReference type="KEGG" id="aba:Acid345_1908"/>
<dbReference type="OrthoDB" id="97798at2"/>
<keyword evidence="3" id="KW-1185">Reference proteome</keyword>
<dbReference type="AlphaFoldDB" id="Q1IQE1"/>
<keyword evidence="1" id="KW-0732">Signal</keyword>
<gene>
    <name evidence="2" type="ordered locus">Acid345_1908</name>
</gene>
<dbReference type="RefSeq" id="WP_011522711.1">
    <property type="nucleotide sequence ID" value="NC_008009.1"/>
</dbReference>
<dbReference type="Gene3D" id="2.60.40.10">
    <property type="entry name" value="Immunoglobulins"/>
    <property type="match status" value="1"/>
</dbReference>
<dbReference type="HOGENOM" id="CLU_306065_0_0_0"/>
<dbReference type="EMBL" id="CP000360">
    <property type="protein sequence ID" value="ABF40909.1"/>
    <property type="molecule type" value="Genomic_DNA"/>
</dbReference>
<dbReference type="EnsemblBacteria" id="ABF40909">
    <property type="protein sequence ID" value="ABF40909"/>
    <property type="gene ID" value="Acid345_1908"/>
</dbReference>
<dbReference type="eggNOG" id="COG3468">
    <property type="taxonomic scope" value="Bacteria"/>
</dbReference>
<feature type="chain" id="PRO_5004191100" evidence="1">
    <location>
        <begin position="21"/>
        <end position="968"/>
    </location>
</feature>
<proteinExistence type="predicted"/>
<dbReference type="Proteomes" id="UP000002432">
    <property type="component" value="Chromosome"/>
</dbReference>
<evidence type="ECO:0000256" key="1">
    <source>
        <dbReference type="SAM" id="SignalP"/>
    </source>
</evidence>
<accession>Q1IQE1</accession>
<sequence length="968" mass="99125">MRRHHAVVFILLLTLVSSLAAVTSGTPATITSPTPGTKLSSTSATFQWTTGTNVTSYSLYVGTTRGAHDIYFINTGTGLSASVNNLPANGGTFYVVLNSLIGAAWQQVSYTYIAMGSGTAASITGPILGAKLTTGTQLFQWSGGAGISQYSLYIGNTRGAHDIAFINAGTSSSYDVTGLPTDGRTFYVTLYSLNGSTWLAKSYSYVASGNGVAAAMTSPATGAKLASGTQLFQWSGGVGISQYSLYIGTVRGGHDIAFVNAGIASSYNVTGLPTNGETFYVTLYSLNGNTWLAKSYTYYSSGAGTAAYITSPSPGSQFSGTSATFSWMGGAGISQYSLYVGTTAGAHDIAFVNAGLSTSANVTGLPNGGQTIYVTLSSLNGNTWLSNKYTYQASGITLQFNTSTKDIASGLINYAYATYFDVSGGSHPYTFAIASGSAPTGVVFSGTAPGMLAGTPTASGNFTFTVKVTDSNNNSITSPSFTIPISAGPNGAHNSYVNGRYICTYEGYVDSDTSRIATLMSLAIDGAGHVTSGVYDSNGRSTGLLNGSVSGSYNLGGDNNGTITLSIGSKTLKFGMMGNNVGGSSVSQFDIAQIDDVGSAAPGQHGGGVCSKATTSAFSNTTMDGKSFAFTQHGENGNGIPRALAGRFTLTASGSNLTITGGQADQADGSSTLRAILFGGSYTEPGSTGRFTITVNQTSPTTDTSYAVGYVIDANHMAFLNADSGKAQVGEMYKQQQASYSAANLNSSFVMRDLEWALDGSGGLQWNRAQIMQGTGAGGSGSTASITINQSFTNDADSTGSEYKVGDSNGTATFTVSSNGRMAMNDANQVTVAYLYDNNSAFGVSGGQNVGSGLYGVAFNYIEPQMATTPGSGSYLSTVVPRIEPEGNINVDLVTLGSGTIAGIGDGGAAGGMDYASPFSGTFTTSSYGAFYISSGGEQVTSCFVVSSTRVVCIDDTTRNPSVSVSVK</sequence>
<evidence type="ECO:0000313" key="2">
    <source>
        <dbReference type="EMBL" id="ABF40909.1"/>
    </source>
</evidence>
<dbReference type="InterPro" id="IPR013783">
    <property type="entry name" value="Ig-like_fold"/>
</dbReference>
<dbReference type="STRING" id="204669.Acid345_1908"/>
<feature type="signal peptide" evidence="1">
    <location>
        <begin position="1"/>
        <end position="20"/>
    </location>
</feature>
<reference evidence="2 3" key="1">
    <citation type="journal article" date="2009" name="Appl. Environ. Microbiol.">
        <title>Three genomes from the phylum Acidobacteria provide insight into the lifestyles of these microorganisms in soils.</title>
        <authorList>
            <person name="Ward N.L."/>
            <person name="Challacombe J.F."/>
            <person name="Janssen P.H."/>
            <person name="Henrissat B."/>
            <person name="Coutinho P.M."/>
            <person name="Wu M."/>
            <person name="Xie G."/>
            <person name="Haft D.H."/>
            <person name="Sait M."/>
            <person name="Badger J."/>
            <person name="Barabote R.D."/>
            <person name="Bradley B."/>
            <person name="Brettin T.S."/>
            <person name="Brinkac L.M."/>
            <person name="Bruce D."/>
            <person name="Creasy T."/>
            <person name="Daugherty S.C."/>
            <person name="Davidsen T.M."/>
            <person name="DeBoy R.T."/>
            <person name="Detter J.C."/>
            <person name="Dodson R.J."/>
            <person name="Durkin A.S."/>
            <person name="Ganapathy A."/>
            <person name="Gwinn-Giglio M."/>
            <person name="Han C.S."/>
            <person name="Khouri H."/>
            <person name="Kiss H."/>
            <person name="Kothari S.P."/>
            <person name="Madupu R."/>
            <person name="Nelson K.E."/>
            <person name="Nelson W.C."/>
            <person name="Paulsen I."/>
            <person name="Penn K."/>
            <person name="Ren Q."/>
            <person name="Rosovitz M.J."/>
            <person name="Selengut J.D."/>
            <person name="Shrivastava S."/>
            <person name="Sullivan S.A."/>
            <person name="Tapia R."/>
            <person name="Thompson L.S."/>
            <person name="Watkins K.L."/>
            <person name="Yang Q."/>
            <person name="Yu C."/>
            <person name="Zafar N."/>
            <person name="Zhou L."/>
            <person name="Kuske C.R."/>
        </authorList>
    </citation>
    <scope>NUCLEOTIDE SEQUENCE [LARGE SCALE GENOMIC DNA]</scope>
    <source>
        <strain evidence="2 3">Ellin345</strain>
    </source>
</reference>